<organism evidence="2 3">
    <name type="scientific">Neoroseomonas eburnea</name>
    <dbReference type="NCBI Taxonomy" id="1346889"/>
    <lineage>
        <taxon>Bacteria</taxon>
        <taxon>Pseudomonadati</taxon>
        <taxon>Pseudomonadota</taxon>
        <taxon>Alphaproteobacteria</taxon>
        <taxon>Acetobacterales</taxon>
        <taxon>Acetobacteraceae</taxon>
        <taxon>Neoroseomonas</taxon>
    </lineage>
</organism>
<dbReference type="GO" id="GO:0032259">
    <property type="term" value="P:methylation"/>
    <property type="evidence" value="ECO:0007669"/>
    <property type="project" value="UniProtKB-KW"/>
</dbReference>
<dbReference type="Gene3D" id="3.40.50.150">
    <property type="entry name" value="Vaccinia Virus protein VP39"/>
    <property type="match status" value="1"/>
</dbReference>
<gene>
    <name evidence="2" type="ORF">GXW74_01850</name>
</gene>
<dbReference type="PANTHER" id="PTHR43591">
    <property type="entry name" value="METHYLTRANSFERASE"/>
    <property type="match status" value="1"/>
</dbReference>
<feature type="domain" description="Methyltransferase type 11" evidence="1">
    <location>
        <begin position="13"/>
        <end position="105"/>
    </location>
</feature>
<evidence type="ECO:0000259" key="1">
    <source>
        <dbReference type="Pfam" id="PF08241"/>
    </source>
</evidence>
<dbReference type="GO" id="GO:0008757">
    <property type="term" value="F:S-adenosylmethionine-dependent methyltransferase activity"/>
    <property type="evidence" value="ECO:0007669"/>
    <property type="project" value="InterPro"/>
</dbReference>
<dbReference type="InterPro" id="IPR029063">
    <property type="entry name" value="SAM-dependent_MTases_sf"/>
</dbReference>
<protein>
    <submittedName>
        <fullName evidence="2">Class I SAM-dependent methyltransferase</fullName>
    </submittedName>
</protein>
<dbReference type="InterPro" id="IPR013216">
    <property type="entry name" value="Methyltransf_11"/>
</dbReference>
<dbReference type="PANTHER" id="PTHR43591:SF110">
    <property type="entry name" value="RHODANESE DOMAIN-CONTAINING PROTEIN"/>
    <property type="match status" value="1"/>
</dbReference>
<keyword evidence="2" id="KW-0489">Methyltransferase</keyword>
<comment type="caution">
    <text evidence="2">The sequence shown here is derived from an EMBL/GenBank/DDBJ whole genome shotgun (WGS) entry which is preliminary data.</text>
</comment>
<dbReference type="Proteomes" id="UP001138709">
    <property type="component" value="Unassembled WGS sequence"/>
</dbReference>
<keyword evidence="2" id="KW-0808">Transferase</keyword>
<evidence type="ECO:0000313" key="3">
    <source>
        <dbReference type="Proteomes" id="UP001138709"/>
    </source>
</evidence>
<dbReference type="EMBL" id="JAAEDL010000001">
    <property type="protein sequence ID" value="MBR0679215.1"/>
    <property type="molecule type" value="Genomic_DNA"/>
</dbReference>
<accession>A0A9X9X679</accession>
<proteinExistence type="predicted"/>
<reference evidence="2" key="2">
    <citation type="journal article" date="2021" name="Syst. Appl. Microbiol.">
        <title>Roseomonas hellenica sp. nov., isolated from roots of wild-growing Alkanna tinctoria.</title>
        <authorList>
            <person name="Rat A."/>
            <person name="Naranjo H.D."/>
            <person name="Lebbe L."/>
            <person name="Cnockaert M."/>
            <person name="Krigas N."/>
            <person name="Grigoriadou K."/>
            <person name="Maloupa E."/>
            <person name="Willems A."/>
        </authorList>
    </citation>
    <scope>NUCLEOTIDE SEQUENCE</scope>
    <source>
        <strain evidence="2">LMG 31228</strain>
    </source>
</reference>
<dbReference type="SUPFAM" id="SSF53335">
    <property type="entry name" value="S-adenosyl-L-methionine-dependent methyltransferases"/>
    <property type="match status" value="1"/>
</dbReference>
<dbReference type="AlphaFoldDB" id="A0A9X9X679"/>
<evidence type="ECO:0000313" key="2">
    <source>
        <dbReference type="EMBL" id="MBR0679215.1"/>
    </source>
</evidence>
<keyword evidence="3" id="KW-1185">Reference proteome</keyword>
<dbReference type="Pfam" id="PF08241">
    <property type="entry name" value="Methyltransf_11"/>
    <property type="match status" value="1"/>
</dbReference>
<name>A0A9X9X679_9PROT</name>
<dbReference type="CDD" id="cd02440">
    <property type="entry name" value="AdoMet_MTases"/>
    <property type="match status" value="1"/>
</dbReference>
<reference evidence="2" key="1">
    <citation type="submission" date="2020-01" db="EMBL/GenBank/DDBJ databases">
        <authorList>
            <person name="Rat A."/>
        </authorList>
    </citation>
    <scope>NUCLEOTIDE SEQUENCE</scope>
    <source>
        <strain evidence="2">LMG 31228</strain>
    </source>
</reference>
<sequence length="228" mass="25104">MAASLARPGGRFLDFGCGRGGLLEAALAQGFDAFGVDVKNAEWDMFSLGVRVPGRVALFSPDASLPFADGSFDVVTANQVFEHVPEPEKALAELRRVLTPEGILLALFPVRETWVEPHLGAPLVHRLPEGSKAERRLLRLARLLRGRPVTDAAAAEECAHVRRATFYRSEAEWRRIFGTAFRLHGRHEAAWLRDRLPGASLGRILPEGLGGWLSLRLAGACWSWRPLP</sequence>